<dbReference type="Pfam" id="PF20153">
    <property type="entry name" value="DUF6535"/>
    <property type="match status" value="1"/>
</dbReference>
<keyword evidence="1" id="KW-0812">Transmembrane</keyword>
<dbReference type="AlphaFoldDB" id="A0A2R6RZW2"/>
<dbReference type="EMBL" id="MLYV02000116">
    <property type="protein sequence ID" value="PSS35564.1"/>
    <property type="molecule type" value="Genomic_DNA"/>
</dbReference>
<reference evidence="3 4" key="1">
    <citation type="submission" date="2018-02" db="EMBL/GenBank/DDBJ databases">
        <title>Genome sequence of the basidiomycete white-rot fungus Phlebia centrifuga.</title>
        <authorList>
            <person name="Granchi Z."/>
            <person name="Peng M."/>
            <person name="de Vries R.P."/>
            <person name="Hilden K."/>
            <person name="Makela M.R."/>
            <person name="Grigoriev I."/>
            <person name="Riley R."/>
        </authorList>
    </citation>
    <scope>NUCLEOTIDE SEQUENCE [LARGE SCALE GENOMIC DNA]</scope>
    <source>
        <strain evidence="3 4">FBCC195</strain>
    </source>
</reference>
<feature type="domain" description="DUF6535" evidence="2">
    <location>
        <begin position="3"/>
        <end position="180"/>
    </location>
</feature>
<gene>
    <name evidence="3" type="ORF">PHLCEN_2v1475</name>
</gene>
<name>A0A2R6RZW2_9APHY</name>
<proteinExistence type="predicted"/>
<feature type="transmembrane region" description="Helical" evidence="1">
    <location>
        <begin position="23"/>
        <end position="42"/>
    </location>
</feature>
<keyword evidence="1" id="KW-1133">Transmembrane helix</keyword>
<evidence type="ECO:0000313" key="3">
    <source>
        <dbReference type="EMBL" id="PSS35564.1"/>
    </source>
</evidence>
<feature type="transmembrane region" description="Helical" evidence="1">
    <location>
        <begin position="101"/>
        <end position="120"/>
    </location>
</feature>
<comment type="caution">
    <text evidence="3">The sequence shown here is derived from an EMBL/GenBank/DDBJ whole genome shotgun (WGS) entry which is preliminary data.</text>
</comment>
<evidence type="ECO:0000256" key="1">
    <source>
        <dbReference type="SAM" id="Phobius"/>
    </source>
</evidence>
<sequence>MSKVVREADEAKVEDCKDDIDTLLVFIAQAGLFSAVMTAFIVESYKTLQQDTDQETVQLLQQISRQLNSYVINLTFFNSTFSVPSNPQSFEPPLSAIRINALWFASLICSLVTASLGILVKQWLREYLAGEYASPQARLRVRQFRYEGLLRWKVFELAALLPLLLQLSLGLFFLGLCIFTHTIHPTVGRLSTPLVSGWMLIILLTTIAPACSARCPYKAVFLVVGLKIIRTNLRKLQIRKSASHYPLDAMSTPSDLDEARVCTPCEEEEAVLSEKRDLQILLTVDRMLSDDELLGTTVRNHLYHIRSSGDEVVKFVLQLMSRRLQRGRTLSTKDLPLPNLRPLSKTAWLATTEMLADALLNSEVHQELIDTRRSLFVVRELYPWMGDMLKIVMSNSGYTIQESEANILISCMLYDHLTTRKLLVLTQRECTEDDFIDILRFSRATFRRFNVHGMDILICVQSLVCWHLDIRYHPRDLLQTVLNSSKVPNSVLLTVLDVLVQRLDLEIDWMVDSQVFDHWEPWMSEALGCIIDGLIALHRHGSDHDAGHIYRILIRLISESEMTTWKILDYITKRHPTRRDSWYELFGQLVRWERDIEVGERKIVTIYQLANFFIPDVERVIQNVRMVAAGRGFVKRYSLNPVRLGHILCVMLDQGEMPGGESSWQSLFVDLALAIQKAGDLPARDRVLAIACLERLGTFDFDISFHDEEIVTSDSWPGSSHRDKTLVGDDFTTLLTDLKAENVLAGLNDKTFDLRRESEKEGEYYVEDVPKDECE</sequence>
<dbReference type="STRING" id="98765.A0A2R6RZW2"/>
<feature type="transmembrane region" description="Helical" evidence="1">
    <location>
        <begin position="157"/>
        <end position="179"/>
    </location>
</feature>
<evidence type="ECO:0000313" key="4">
    <source>
        <dbReference type="Proteomes" id="UP000186601"/>
    </source>
</evidence>
<protein>
    <recommendedName>
        <fullName evidence="2">DUF6535 domain-containing protein</fullName>
    </recommendedName>
</protein>
<keyword evidence="1" id="KW-0472">Membrane</keyword>
<dbReference type="InterPro" id="IPR045338">
    <property type="entry name" value="DUF6535"/>
</dbReference>
<keyword evidence="4" id="KW-1185">Reference proteome</keyword>
<accession>A0A2R6RZW2</accession>
<dbReference type="OrthoDB" id="2973393at2759"/>
<organism evidence="3 4">
    <name type="scientific">Hermanssonia centrifuga</name>
    <dbReference type="NCBI Taxonomy" id="98765"/>
    <lineage>
        <taxon>Eukaryota</taxon>
        <taxon>Fungi</taxon>
        <taxon>Dikarya</taxon>
        <taxon>Basidiomycota</taxon>
        <taxon>Agaricomycotina</taxon>
        <taxon>Agaricomycetes</taxon>
        <taxon>Polyporales</taxon>
        <taxon>Meruliaceae</taxon>
        <taxon>Hermanssonia</taxon>
    </lineage>
</organism>
<dbReference type="Proteomes" id="UP000186601">
    <property type="component" value="Unassembled WGS sequence"/>
</dbReference>
<evidence type="ECO:0000259" key="2">
    <source>
        <dbReference type="Pfam" id="PF20153"/>
    </source>
</evidence>
<feature type="transmembrane region" description="Helical" evidence="1">
    <location>
        <begin position="191"/>
        <end position="210"/>
    </location>
</feature>